<dbReference type="OrthoDB" id="56585at2759"/>
<evidence type="ECO:0000256" key="1">
    <source>
        <dbReference type="SAM" id="MobiDB-lite"/>
    </source>
</evidence>
<accession>A0A9K3Q4Y6</accession>
<feature type="compositionally biased region" description="Acidic residues" evidence="1">
    <location>
        <begin position="53"/>
        <end position="67"/>
    </location>
</feature>
<dbReference type="Proteomes" id="UP000693970">
    <property type="component" value="Unassembled WGS sequence"/>
</dbReference>
<dbReference type="EMBL" id="JAGRRH010000004">
    <property type="protein sequence ID" value="KAG7371562.1"/>
    <property type="molecule type" value="Genomic_DNA"/>
</dbReference>
<feature type="chain" id="PRO_5039918148" evidence="2">
    <location>
        <begin position="21"/>
        <end position="902"/>
    </location>
</feature>
<dbReference type="Pfam" id="PF05548">
    <property type="entry name" value="Peptidase_M11"/>
    <property type="match status" value="1"/>
</dbReference>
<evidence type="ECO:0000313" key="5">
    <source>
        <dbReference type="Proteomes" id="UP000693970"/>
    </source>
</evidence>
<organism evidence="4 5">
    <name type="scientific">Nitzschia inconspicua</name>
    <dbReference type="NCBI Taxonomy" id="303405"/>
    <lineage>
        <taxon>Eukaryota</taxon>
        <taxon>Sar</taxon>
        <taxon>Stramenopiles</taxon>
        <taxon>Ochrophyta</taxon>
        <taxon>Bacillariophyta</taxon>
        <taxon>Bacillariophyceae</taxon>
        <taxon>Bacillariophycidae</taxon>
        <taxon>Bacillariales</taxon>
        <taxon>Bacillariaceae</taxon>
        <taxon>Nitzschia</taxon>
    </lineage>
</organism>
<feature type="region of interest" description="Disordered" evidence="1">
    <location>
        <begin position="626"/>
        <end position="673"/>
    </location>
</feature>
<comment type="caution">
    <text evidence="4">The sequence shown here is derived from an EMBL/GenBank/DDBJ whole genome shotgun (WGS) entry which is preliminary data.</text>
</comment>
<reference evidence="4" key="2">
    <citation type="submission" date="2021-04" db="EMBL/GenBank/DDBJ databases">
        <authorList>
            <person name="Podell S."/>
        </authorList>
    </citation>
    <scope>NUCLEOTIDE SEQUENCE</scope>
    <source>
        <strain evidence="4">Hildebrandi</strain>
    </source>
</reference>
<dbReference type="AlphaFoldDB" id="A0A9K3Q4Y6"/>
<reference evidence="4" key="1">
    <citation type="journal article" date="2021" name="Sci. Rep.">
        <title>Diploid genomic architecture of Nitzschia inconspicua, an elite biomass production diatom.</title>
        <authorList>
            <person name="Oliver A."/>
            <person name="Podell S."/>
            <person name="Pinowska A."/>
            <person name="Traller J.C."/>
            <person name="Smith S.R."/>
            <person name="McClure R."/>
            <person name="Beliaev A."/>
            <person name="Bohutskyi P."/>
            <person name="Hill E.A."/>
            <person name="Rabines A."/>
            <person name="Zheng H."/>
            <person name="Allen L.Z."/>
            <person name="Kuo A."/>
            <person name="Grigoriev I.V."/>
            <person name="Allen A.E."/>
            <person name="Hazlebeck D."/>
            <person name="Allen E.E."/>
        </authorList>
    </citation>
    <scope>NUCLEOTIDE SEQUENCE</scope>
    <source>
        <strain evidence="4">Hildebrandi</strain>
    </source>
</reference>
<keyword evidence="5" id="KW-1185">Reference proteome</keyword>
<feature type="region of interest" description="Disordered" evidence="1">
    <location>
        <begin position="52"/>
        <end position="79"/>
    </location>
</feature>
<proteinExistence type="predicted"/>
<dbReference type="InterPro" id="IPR008752">
    <property type="entry name" value="Peptidase_M11"/>
</dbReference>
<feature type="domain" description="Peptidase M11 gametolysin" evidence="3">
    <location>
        <begin position="181"/>
        <end position="371"/>
    </location>
</feature>
<gene>
    <name evidence="4" type="ORF">IV203_020132</name>
</gene>
<feature type="compositionally biased region" description="Pro residues" evidence="1">
    <location>
        <begin position="630"/>
        <end position="670"/>
    </location>
</feature>
<name>A0A9K3Q4Y6_9STRA</name>
<evidence type="ECO:0000256" key="2">
    <source>
        <dbReference type="SAM" id="SignalP"/>
    </source>
</evidence>
<evidence type="ECO:0000313" key="4">
    <source>
        <dbReference type="EMBL" id="KAG7371562.1"/>
    </source>
</evidence>
<sequence>MKLLTRSFFLALAADFTVLAADTNLRSASNNKPRRRRLEQKEPCTLIYQETQFYDEEPDPTRDDDESVGGRRRRRHLKQASATKEKKEWVCELSEADASVAESNIVRIEGIDDTFIEANGIESGDNTILFEGDTIEGDKMYVANSINAVIIGESEQKKAKNAKSGKSNRRRRLAAGAKTVLVVRVNSSKDGRKTSASASQLANDIFDDAVSLRTHYAACSNNQLTFNKATGKNIVNGVISVNLNSNVNNVDSSAVRTNMQNAANSLAGFDVKNAFDHVMFCIPPGSTDSGSKGWFAYAGVGSWYSVYNDNACTYVSAQMHELGHNFYLAHSNEAGETYRDQTGMMGISYAEDDTRMCFNPVKSWQLGWYADRQKDLNPATEAPFQTTLIGTAGYKASKDIGNSNERVIIRIGNAETSGGVTYDYYIGYNAQFGINADTKEGQNQVTVTKREAGTAYKTSDLVAKLSVGGKYTINKFRGTNNKLIIQFKSRVDGLQKAVVEVYFDGLQGNFPTMAPTQPCAPGEAFFELDLTLDYWAPEDNSWTLVHDLSAGQVGSGKNFARNSQSYYSVCLNSATSYTWTLTDNHGDAICCSAGKGEFIGYVNGVEIFRGGSAQDFVANKAVKKFTTPGGVPPTPVPVPNPTKAPTPSPTPKPTSPPQPAPTTAPAPAPVPAAGNCATGQTLFELDLQLDYWAPDDNSWTVTNGKGKTVLSGGSYERNAADSKSMCVNNGEQYTFTLLDAWGDSICCQHGKGYVRGKLGGKETFSGGEGFGKTFQQKFIAGSATTTPVANPSSGSNGSCPSGKKQLVLELLFDYWAPDDNSWTLTTGPTTVDSGSNYARNAADTRTLCLDSGKTYTFTLLDKWGDSICCSHGKGFYKGTLAGKQIFSGGEGFGKEAKATFKA</sequence>
<keyword evidence="2" id="KW-0732">Signal</keyword>
<evidence type="ECO:0000259" key="3">
    <source>
        <dbReference type="Pfam" id="PF05548"/>
    </source>
</evidence>
<protein>
    <submittedName>
        <fullName evidence="4">Gametolysin peptidase M11</fullName>
    </submittedName>
</protein>
<feature type="signal peptide" evidence="2">
    <location>
        <begin position="1"/>
        <end position="20"/>
    </location>
</feature>